<evidence type="ECO:0000313" key="2">
    <source>
        <dbReference type="Proteomes" id="UP001272137"/>
    </source>
</evidence>
<gene>
    <name evidence="1" type="ORF">C7S16_6231</name>
</gene>
<comment type="caution">
    <text evidence="1">The sequence shown here is derived from an EMBL/GenBank/DDBJ whole genome shotgun (WGS) entry which is preliminary data.</text>
</comment>
<accession>A0AAW9CVH2</accession>
<name>A0AAW9CVH2_BURTH</name>
<sequence>MIGDVRNPRKNDFTQKLVNRCGVSLPARANLQCARLSATPERFLQTARPRHGNACRRRACAAAPIARLRFCARRFRSAQAASHQSPDAHTASVARMRLPDFSAVAFAASQRPRHPV</sequence>
<dbReference type="EMBL" id="QXCT01000001">
    <property type="protein sequence ID" value="MDW9251741.1"/>
    <property type="molecule type" value="Genomic_DNA"/>
</dbReference>
<dbReference type="Proteomes" id="UP001272137">
    <property type="component" value="Unassembled WGS sequence"/>
</dbReference>
<dbReference type="AlphaFoldDB" id="A0AAW9CVH2"/>
<proteinExistence type="predicted"/>
<reference evidence="1" key="1">
    <citation type="submission" date="2018-08" db="EMBL/GenBank/DDBJ databases">
        <title>Identification of Burkholderia cepacia strains that express a Burkholderia pseudomallei-like capsular polysaccharide.</title>
        <authorList>
            <person name="Burtnick M.N."/>
            <person name="Vongsouvath M."/>
            <person name="Newton P."/>
            <person name="Wuthiekanun V."/>
            <person name="Limmathurotsakul D."/>
            <person name="Brett P.J."/>
            <person name="Chantratita N."/>
            <person name="Dance D.A."/>
        </authorList>
    </citation>
    <scope>NUCLEOTIDE SEQUENCE</scope>
    <source>
        <strain evidence="1">SBXCC001</strain>
    </source>
</reference>
<evidence type="ECO:0000313" key="1">
    <source>
        <dbReference type="EMBL" id="MDW9251741.1"/>
    </source>
</evidence>
<organism evidence="1 2">
    <name type="scientific">Burkholderia thailandensis</name>
    <dbReference type="NCBI Taxonomy" id="57975"/>
    <lineage>
        <taxon>Bacteria</taxon>
        <taxon>Pseudomonadati</taxon>
        <taxon>Pseudomonadota</taxon>
        <taxon>Betaproteobacteria</taxon>
        <taxon>Burkholderiales</taxon>
        <taxon>Burkholderiaceae</taxon>
        <taxon>Burkholderia</taxon>
        <taxon>pseudomallei group</taxon>
    </lineage>
</organism>
<protein>
    <submittedName>
        <fullName evidence="1">Metallo-beta-lactamase family domain protein</fullName>
    </submittedName>
</protein>